<evidence type="ECO:0000256" key="1">
    <source>
        <dbReference type="ARBA" id="ARBA00022737"/>
    </source>
</evidence>
<dbReference type="RefSeq" id="WP_251418290.1">
    <property type="nucleotide sequence ID" value="NZ_JAMQGM010000048.1"/>
</dbReference>
<evidence type="ECO:0000259" key="5">
    <source>
        <dbReference type="PROSITE" id="PS50893"/>
    </source>
</evidence>
<feature type="coiled-coil region" evidence="4">
    <location>
        <begin position="239"/>
        <end position="266"/>
    </location>
</feature>
<dbReference type="InterPro" id="IPR050611">
    <property type="entry name" value="ABCF"/>
</dbReference>
<organism evidence="6 7">
    <name type="scientific">Streptomyces meridianus</name>
    <dbReference type="NCBI Taxonomy" id="2938945"/>
    <lineage>
        <taxon>Bacteria</taxon>
        <taxon>Bacillati</taxon>
        <taxon>Actinomycetota</taxon>
        <taxon>Actinomycetes</taxon>
        <taxon>Kitasatosporales</taxon>
        <taxon>Streptomycetaceae</taxon>
        <taxon>Streptomyces</taxon>
    </lineage>
</organism>
<dbReference type="Pfam" id="PF00005">
    <property type="entry name" value="ABC_tran"/>
    <property type="match status" value="2"/>
</dbReference>
<keyword evidence="7" id="KW-1185">Reference proteome</keyword>
<evidence type="ECO:0000313" key="6">
    <source>
        <dbReference type="EMBL" id="MCM2579903.1"/>
    </source>
</evidence>
<keyword evidence="3 6" id="KW-0067">ATP-binding</keyword>
<sequence length="539" mass="58743">MSPSDSAPRSLTCSGLTFAWPDGTPVLEDFQLAVGPGRTGLIGLNGSGKSTLLRLLAGILRPCAGTVRAAGEVGYLPQNLTLDTGLRVDDALGIAACRAALLAIEGGDASEENFTAVGDDWDVEERARAVLDQLGLEHLAFDRTVGQVSGGEAVLLRLAALLLRRPDVLLLDEPTNNLDTAARRRLYQAVAAWNGVMVVVSHDRELLDLVDRIAELRDGRVRWFGGNLTAYEEALAVEQEAAERTVRAAEADVKRQKRELSEAQVKLARRMRYGQRMYDSKREPRAVMRLRKRDAQVSAGKHRLLHAGKLEEARERLDEAREAVRDDDEIRVDLPGTAVPAGRTVLTLDDLTLPHGAHVGTFEVRGPERIALTGRNGSGKTMLLRTIAEEIEPLAGRVSARVPVRHLPQRLDVLDDELTVAENVGRFAPQATNNRIRALLARFLFHGARADQRAGTLSGGERFRATLATLLLAEPAPQLLLLDEPTNNLDMASARQLTAALHAYEGALLVASHDLPFLRAVGIDRWVRLDGRSGGTERS</sequence>
<keyword evidence="4" id="KW-0175">Coiled coil</keyword>
<dbReference type="PROSITE" id="PS50893">
    <property type="entry name" value="ABC_TRANSPORTER_2"/>
    <property type="match status" value="2"/>
</dbReference>
<evidence type="ECO:0000313" key="7">
    <source>
        <dbReference type="Proteomes" id="UP001167160"/>
    </source>
</evidence>
<dbReference type="InterPro" id="IPR017871">
    <property type="entry name" value="ABC_transporter-like_CS"/>
</dbReference>
<protein>
    <submittedName>
        <fullName evidence="6">ATP-binding cassette domain-containing protein</fullName>
    </submittedName>
</protein>
<feature type="domain" description="ABC transporter" evidence="5">
    <location>
        <begin position="11"/>
        <end position="243"/>
    </location>
</feature>
<dbReference type="PROSITE" id="PS00211">
    <property type="entry name" value="ABC_TRANSPORTER_1"/>
    <property type="match status" value="1"/>
</dbReference>
<evidence type="ECO:0000256" key="4">
    <source>
        <dbReference type="SAM" id="Coils"/>
    </source>
</evidence>
<name>A0ABT0XDA6_9ACTN</name>
<dbReference type="PANTHER" id="PTHR19211:SF6">
    <property type="entry name" value="BLL7188 PROTEIN"/>
    <property type="match status" value="1"/>
</dbReference>
<proteinExistence type="predicted"/>
<reference evidence="6" key="1">
    <citation type="journal article" date="2023" name="Int. J. Syst. Evol. Microbiol.">
        <title>Streptomyces meridianus sp. nov. isolated from brackish water of the Tagus estuary in Alcochete, Portugal.</title>
        <authorList>
            <person name="Santos J.D.N."/>
            <person name="Klimek D."/>
            <person name="Calusinska M."/>
            <person name="Lobo Da Cunha A."/>
            <person name="Catita J."/>
            <person name="Goncalves H."/>
            <person name="Gonzalez I."/>
            <person name="Reyes F."/>
            <person name="Lage O.M."/>
        </authorList>
    </citation>
    <scope>NUCLEOTIDE SEQUENCE</scope>
    <source>
        <strain evidence="6">MTZ3.1</strain>
    </source>
</reference>
<dbReference type="EMBL" id="JAMQGM010000048">
    <property type="protein sequence ID" value="MCM2579903.1"/>
    <property type="molecule type" value="Genomic_DNA"/>
</dbReference>
<evidence type="ECO:0000256" key="3">
    <source>
        <dbReference type="ARBA" id="ARBA00022840"/>
    </source>
</evidence>
<dbReference type="InterPro" id="IPR003593">
    <property type="entry name" value="AAA+_ATPase"/>
</dbReference>
<keyword evidence="2" id="KW-0547">Nucleotide-binding</keyword>
<feature type="coiled-coil region" evidence="4">
    <location>
        <begin position="303"/>
        <end position="330"/>
    </location>
</feature>
<dbReference type="Gene3D" id="3.40.50.300">
    <property type="entry name" value="P-loop containing nucleotide triphosphate hydrolases"/>
    <property type="match status" value="2"/>
</dbReference>
<dbReference type="InterPro" id="IPR027417">
    <property type="entry name" value="P-loop_NTPase"/>
</dbReference>
<dbReference type="InterPro" id="IPR003439">
    <property type="entry name" value="ABC_transporter-like_ATP-bd"/>
</dbReference>
<gene>
    <name evidence="6" type="ORF">M1E25_21565</name>
</gene>
<dbReference type="Proteomes" id="UP001167160">
    <property type="component" value="Unassembled WGS sequence"/>
</dbReference>
<dbReference type="SMART" id="SM00382">
    <property type="entry name" value="AAA"/>
    <property type="match status" value="2"/>
</dbReference>
<evidence type="ECO:0000256" key="2">
    <source>
        <dbReference type="ARBA" id="ARBA00022741"/>
    </source>
</evidence>
<dbReference type="GO" id="GO:0016740">
    <property type="term" value="F:transferase activity"/>
    <property type="evidence" value="ECO:0007669"/>
    <property type="project" value="UniProtKB-KW"/>
</dbReference>
<keyword evidence="6" id="KW-0808">Transferase</keyword>
<dbReference type="PANTHER" id="PTHR19211">
    <property type="entry name" value="ATP-BINDING TRANSPORT PROTEIN-RELATED"/>
    <property type="match status" value="1"/>
</dbReference>
<feature type="domain" description="ABC transporter" evidence="5">
    <location>
        <begin position="324"/>
        <end position="539"/>
    </location>
</feature>
<accession>A0ABT0XDA6</accession>
<comment type="caution">
    <text evidence="6">The sequence shown here is derived from an EMBL/GenBank/DDBJ whole genome shotgun (WGS) entry which is preliminary data.</text>
</comment>
<dbReference type="SUPFAM" id="SSF52540">
    <property type="entry name" value="P-loop containing nucleoside triphosphate hydrolases"/>
    <property type="match status" value="2"/>
</dbReference>
<keyword evidence="1" id="KW-0677">Repeat</keyword>
<dbReference type="GO" id="GO:0005524">
    <property type="term" value="F:ATP binding"/>
    <property type="evidence" value="ECO:0007669"/>
    <property type="project" value="UniProtKB-KW"/>
</dbReference>